<protein>
    <recommendedName>
        <fullName evidence="2">DUF6534 domain-containing protein</fullName>
    </recommendedName>
</protein>
<dbReference type="Pfam" id="PF20152">
    <property type="entry name" value="DUF6534"/>
    <property type="match status" value="1"/>
</dbReference>
<feature type="domain" description="DUF6534" evidence="2">
    <location>
        <begin position="166"/>
        <end position="252"/>
    </location>
</feature>
<dbReference type="Proteomes" id="UP001201163">
    <property type="component" value="Unassembled WGS sequence"/>
</dbReference>
<feature type="transmembrane region" description="Helical" evidence="1">
    <location>
        <begin position="121"/>
        <end position="140"/>
    </location>
</feature>
<feature type="transmembrane region" description="Helical" evidence="1">
    <location>
        <begin position="160"/>
        <end position="182"/>
    </location>
</feature>
<feature type="transmembrane region" description="Helical" evidence="1">
    <location>
        <begin position="227"/>
        <end position="248"/>
    </location>
</feature>
<evidence type="ECO:0000256" key="1">
    <source>
        <dbReference type="SAM" id="Phobius"/>
    </source>
</evidence>
<keyword evidence="1" id="KW-0812">Transmembrane</keyword>
<dbReference type="EMBL" id="JAKELL010000020">
    <property type="protein sequence ID" value="KAH8993023.1"/>
    <property type="molecule type" value="Genomic_DNA"/>
</dbReference>
<proteinExistence type="predicted"/>
<comment type="caution">
    <text evidence="3">The sequence shown here is derived from an EMBL/GenBank/DDBJ whole genome shotgun (WGS) entry which is preliminary data.</text>
</comment>
<evidence type="ECO:0000313" key="3">
    <source>
        <dbReference type="EMBL" id="KAH8993023.1"/>
    </source>
</evidence>
<keyword evidence="4" id="KW-1185">Reference proteome</keyword>
<dbReference type="PANTHER" id="PTHR40465:SF1">
    <property type="entry name" value="DUF6534 DOMAIN-CONTAINING PROTEIN"/>
    <property type="match status" value="1"/>
</dbReference>
<keyword evidence="1" id="KW-1133">Transmembrane helix</keyword>
<accession>A0AAD4QBJ2</accession>
<evidence type="ECO:0000259" key="2">
    <source>
        <dbReference type="Pfam" id="PF20152"/>
    </source>
</evidence>
<dbReference type="InterPro" id="IPR045339">
    <property type="entry name" value="DUF6534"/>
</dbReference>
<gene>
    <name evidence="3" type="ORF">EDB92DRAFT_2114013</name>
</gene>
<dbReference type="AlphaFoldDB" id="A0AAD4QBJ2"/>
<keyword evidence="1" id="KW-0472">Membrane</keyword>
<feature type="transmembrane region" description="Helical" evidence="1">
    <location>
        <begin position="88"/>
        <end position="109"/>
    </location>
</feature>
<feature type="transmembrane region" description="Helical" evidence="1">
    <location>
        <begin position="45"/>
        <end position="68"/>
    </location>
</feature>
<sequence length="326" mass="36158">MPALIPVDNTLGALFIGNVLSSILYGVTWLQVYSYYNSHCSRDRWPLKSFVAFLMLVDTANLVFNTYTTYHVGVTNFGDYRSNRFKSWSQPATALSAIILEVSVQHFYAYRIYRLGKGPRYLPVAISAISLTIFGIGVVYTAKVLKHIHESGSRFQELSIAALSCSVICDILITFGMVYSLLSNRTQFRRTNNVLNLLAIYSINCGTLHLVFAVSCLTLLAKYRDTLVYAPSIFAMSRLYPCAFMSILNSRDNLRETLNGPGGVVATFTQLKVRATTTVVSDAQDTTEASTNTAVPKSLPPLSVSSDTSFSESVMAFDREKYPITL</sequence>
<dbReference type="PANTHER" id="PTHR40465">
    <property type="entry name" value="CHROMOSOME 1, WHOLE GENOME SHOTGUN SEQUENCE"/>
    <property type="match status" value="1"/>
</dbReference>
<feature type="transmembrane region" description="Helical" evidence="1">
    <location>
        <begin position="12"/>
        <end position="33"/>
    </location>
</feature>
<organism evidence="3 4">
    <name type="scientific">Lactarius akahatsu</name>
    <dbReference type="NCBI Taxonomy" id="416441"/>
    <lineage>
        <taxon>Eukaryota</taxon>
        <taxon>Fungi</taxon>
        <taxon>Dikarya</taxon>
        <taxon>Basidiomycota</taxon>
        <taxon>Agaricomycotina</taxon>
        <taxon>Agaricomycetes</taxon>
        <taxon>Russulales</taxon>
        <taxon>Russulaceae</taxon>
        <taxon>Lactarius</taxon>
    </lineage>
</organism>
<reference evidence="3" key="1">
    <citation type="submission" date="2022-01" db="EMBL/GenBank/DDBJ databases">
        <title>Comparative genomics reveals a dynamic genome evolution in the ectomycorrhizal milk-cap (Lactarius) mushrooms.</title>
        <authorList>
            <consortium name="DOE Joint Genome Institute"/>
            <person name="Lebreton A."/>
            <person name="Tang N."/>
            <person name="Kuo A."/>
            <person name="LaButti K."/>
            <person name="Drula E."/>
            <person name="Barry K."/>
            <person name="Clum A."/>
            <person name="Lipzen A."/>
            <person name="Mousain D."/>
            <person name="Ng V."/>
            <person name="Wang R."/>
            <person name="Wang X."/>
            <person name="Dai Y."/>
            <person name="Henrissat B."/>
            <person name="Grigoriev I.V."/>
            <person name="Guerin-Laguette A."/>
            <person name="Yu F."/>
            <person name="Martin F.M."/>
        </authorList>
    </citation>
    <scope>NUCLEOTIDE SEQUENCE</scope>
    <source>
        <strain evidence="3">QP</strain>
    </source>
</reference>
<feature type="transmembrane region" description="Helical" evidence="1">
    <location>
        <begin position="194"/>
        <end position="221"/>
    </location>
</feature>
<name>A0AAD4QBJ2_9AGAM</name>
<evidence type="ECO:0000313" key="4">
    <source>
        <dbReference type="Proteomes" id="UP001201163"/>
    </source>
</evidence>